<dbReference type="EMBL" id="JAENGP010000018">
    <property type="protein sequence ID" value="MBK1782354.1"/>
    <property type="molecule type" value="Genomic_DNA"/>
</dbReference>
<keyword evidence="3" id="KW-1185">Reference proteome</keyword>
<keyword evidence="1" id="KW-0472">Membrane</keyword>
<organism evidence="2 3">
    <name type="scientific">Advenella mandrilli</name>
    <dbReference type="NCBI Taxonomy" id="2800330"/>
    <lineage>
        <taxon>Bacteria</taxon>
        <taxon>Pseudomonadati</taxon>
        <taxon>Pseudomonadota</taxon>
        <taxon>Betaproteobacteria</taxon>
        <taxon>Burkholderiales</taxon>
        <taxon>Alcaligenaceae</taxon>
    </lineage>
</organism>
<accession>A0ABS1EH78</accession>
<dbReference type="Pfam" id="PF13413">
    <property type="entry name" value="HTH_25"/>
    <property type="match status" value="1"/>
</dbReference>
<evidence type="ECO:0000256" key="1">
    <source>
        <dbReference type="SAM" id="Phobius"/>
    </source>
</evidence>
<protein>
    <submittedName>
        <fullName evidence="2">Helix-turn-helix domain-containing protein</fullName>
    </submittedName>
</protein>
<dbReference type="InterPro" id="IPR010982">
    <property type="entry name" value="Lambda_DNA-bd_dom_sf"/>
</dbReference>
<sequence length="164" mass="18373">MTQLSADMNEVSGSDSPEDKNLGVLLKGLREKKGWSVSDVSNQIKFSSMQINALEAQKWSVLPQGFVLKGLVRKYARLLGEDEQQMLDLLIRQNGANVNKQELTSLQSTADFSASEGYESSRSGTGTWIFIIVLILVVIAVYGYSREWFTLEDIGLENFRNLFN</sequence>
<feature type="transmembrane region" description="Helical" evidence="1">
    <location>
        <begin position="127"/>
        <end position="145"/>
    </location>
</feature>
<evidence type="ECO:0000313" key="3">
    <source>
        <dbReference type="Proteomes" id="UP000635316"/>
    </source>
</evidence>
<dbReference type="Gene3D" id="1.10.260.40">
    <property type="entry name" value="lambda repressor-like DNA-binding domains"/>
    <property type="match status" value="1"/>
</dbReference>
<dbReference type="Proteomes" id="UP000635316">
    <property type="component" value="Unassembled WGS sequence"/>
</dbReference>
<proteinExistence type="predicted"/>
<keyword evidence="1" id="KW-0812">Transmembrane</keyword>
<reference evidence="2 3" key="1">
    <citation type="submission" date="2020-12" db="EMBL/GenBank/DDBJ databases">
        <authorList>
            <person name="Lu T."/>
            <person name="Wang Q."/>
            <person name="Han X."/>
        </authorList>
    </citation>
    <scope>NUCLEOTIDE SEQUENCE [LARGE SCALE GENOMIC DNA]</scope>
    <source>
        <strain evidence="2 3">WQ 585</strain>
    </source>
</reference>
<dbReference type="PANTHER" id="PTHR34475">
    <property type="match status" value="1"/>
</dbReference>
<keyword evidence="1" id="KW-1133">Transmembrane helix</keyword>
<dbReference type="RefSeq" id="WP_200238846.1">
    <property type="nucleotide sequence ID" value="NZ_JAENGP010000018.1"/>
</dbReference>
<comment type="caution">
    <text evidence="2">The sequence shown here is derived from an EMBL/GenBank/DDBJ whole genome shotgun (WGS) entry which is preliminary data.</text>
</comment>
<dbReference type="InterPro" id="IPR050400">
    <property type="entry name" value="Bact_Cytoskel_RodZ"/>
</dbReference>
<dbReference type="PANTHER" id="PTHR34475:SF1">
    <property type="entry name" value="CYTOSKELETON PROTEIN RODZ"/>
    <property type="match status" value="1"/>
</dbReference>
<gene>
    <name evidence="2" type="ORF">JHL22_14150</name>
</gene>
<evidence type="ECO:0000313" key="2">
    <source>
        <dbReference type="EMBL" id="MBK1782354.1"/>
    </source>
</evidence>
<name>A0ABS1EH78_9BURK</name>